<comment type="similarity">
    <text evidence="3">Belongs to the GST superfamily. Sigma family.</text>
</comment>
<dbReference type="Pfam" id="PF02798">
    <property type="entry name" value="GST_N"/>
    <property type="match status" value="1"/>
</dbReference>
<protein>
    <recommendedName>
        <fullName evidence="1">glutathione transferase</fullName>
        <ecNumber evidence="1">2.5.1.18</ecNumber>
    </recommendedName>
    <alternativeName>
        <fullName evidence="5">GST class-sigma</fullName>
    </alternativeName>
</protein>
<dbReference type="GO" id="GO:0004364">
    <property type="term" value="F:glutathione transferase activity"/>
    <property type="evidence" value="ECO:0007669"/>
    <property type="project" value="UniProtKB-EC"/>
</dbReference>
<feature type="domain" description="GST N-terminal" evidence="6">
    <location>
        <begin position="1"/>
        <end position="64"/>
    </location>
</feature>
<dbReference type="PROSITE" id="PS50404">
    <property type="entry name" value="GST_NTER"/>
    <property type="match status" value="1"/>
</dbReference>
<evidence type="ECO:0000256" key="1">
    <source>
        <dbReference type="ARBA" id="ARBA00012452"/>
    </source>
</evidence>
<name>A0A0N4YEJ8_NIPBR</name>
<dbReference type="Gene3D" id="1.20.1050.10">
    <property type="match status" value="1"/>
</dbReference>
<dbReference type="InterPro" id="IPR050213">
    <property type="entry name" value="GST_superfamily"/>
</dbReference>
<reference evidence="8 9" key="2">
    <citation type="submission" date="2018-11" db="EMBL/GenBank/DDBJ databases">
        <authorList>
            <consortium name="Pathogen Informatics"/>
        </authorList>
    </citation>
    <scope>NUCLEOTIDE SEQUENCE [LARGE SCALE GENOMIC DNA]</scope>
</reference>
<dbReference type="SFLD" id="SFLDS00019">
    <property type="entry name" value="Glutathione_Transferase_(cytos"/>
    <property type="match status" value="1"/>
</dbReference>
<sequence>MVQYKLLYFDGRGTAEIIRQSRSICENIAEMPFGQLPVLEEDGKKLAQSFAIARYLARKFGLAGKSAFEQALVDSIADQMKDFVSEIRPYLRIAWGFDQGDVSTSVEGILLPAREKLFTFLLKFLKENKSGFLVGDSLAWADLYLAEAAEIGQNVPEFYEGFPEIKAHSDNIRTIPVLRKWLETRPKTAF</sequence>
<gene>
    <name evidence="8" type="ORF">NBR_LOCUS15126</name>
</gene>
<dbReference type="EMBL" id="UYSL01021611">
    <property type="protein sequence ID" value="VDL78720.1"/>
    <property type="molecule type" value="Genomic_DNA"/>
</dbReference>
<dbReference type="GO" id="GO:0005737">
    <property type="term" value="C:cytoplasm"/>
    <property type="evidence" value="ECO:0007669"/>
    <property type="project" value="UniProtKB-ARBA"/>
</dbReference>
<evidence type="ECO:0000256" key="5">
    <source>
        <dbReference type="ARBA" id="ARBA00078118"/>
    </source>
</evidence>
<dbReference type="SUPFAM" id="SSF52833">
    <property type="entry name" value="Thioredoxin-like"/>
    <property type="match status" value="1"/>
</dbReference>
<accession>A0A0N4YEJ8</accession>
<evidence type="ECO:0000313" key="9">
    <source>
        <dbReference type="Proteomes" id="UP000271162"/>
    </source>
</evidence>
<organism evidence="10">
    <name type="scientific">Nippostrongylus brasiliensis</name>
    <name type="common">Rat hookworm</name>
    <dbReference type="NCBI Taxonomy" id="27835"/>
    <lineage>
        <taxon>Eukaryota</taxon>
        <taxon>Metazoa</taxon>
        <taxon>Ecdysozoa</taxon>
        <taxon>Nematoda</taxon>
        <taxon>Chromadorea</taxon>
        <taxon>Rhabditida</taxon>
        <taxon>Rhabditina</taxon>
        <taxon>Rhabditomorpha</taxon>
        <taxon>Strongyloidea</taxon>
        <taxon>Heligmosomidae</taxon>
        <taxon>Nippostrongylus</taxon>
    </lineage>
</organism>
<dbReference type="Pfam" id="PF14497">
    <property type="entry name" value="GST_C_3"/>
    <property type="match status" value="1"/>
</dbReference>
<dbReference type="InterPro" id="IPR004045">
    <property type="entry name" value="Glutathione_S-Trfase_N"/>
</dbReference>
<dbReference type="Gene3D" id="3.40.30.10">
    <property type="entry name" value="Glutaredoxin"/>
    <property type="match status" value="1"/>
</dbReference>
<dbReference type="WBParaSite" id="NBR_0001512501-mRNA-1">
    <property type="protein sequence ID" value="NBR_0001512501-mRNA-1"/>
    <property type="gene ID" value="NBR_0001512501"/>
</dbReference>
<proteinExistence type="inferred from homology"/>
<dbReference type="AlphaFoldDB" id="A0A0N4YEJ8"/>
<keyword evidence="2" id="KW-0808">Transferase</keyword>
<dbReference type="CDD" id="cd03192">
    <property type="entry name" value="GST_C_Sigma_like"/>
    <property type="match status" value="1"/>
</dbReference>
<evidence type="ECO:0000256" key="2">
    <source>
        <dbReference type="ARBA" id="ARBA00022679"/>
    </source>
</evidence>
<dbReference type="CDD" id="cd03039">
    <property type="entry name" value="GST_N_Sigma_like"/>
    <property type="match status" value="1"/>
</dbReference>
<evidence type="ECO:0000256" key="3">
    <source>
        <dbReference type="ARBA" id="ARBA00038317"/>
    </source>
</evidence>
<dbReference type="InterPro" id="IPR036282">
    <property type="entry name" value="Glutathione-S-Trfase_C_sf"/>
</dbReference>
<dbReference type="InterPro" id="IPR040079">
    <property type="entry name" value="Glutathione_S-Trfase"/>
</dbReference>
<dbReference type="OMA" id="KLMTFMA"/>
<dbReference type="FunFam" id="1.20.1050.10:FF:000031">
    <property type="entry name" value="Glutathione S-Transferase"/>
    <property type="match status" value="1"/>
</dbReference>
<evidence type="ECO:0000256" key="4">
    <source>
        <dbReference type="ARBA" id="ARBA00047960"/>
    </source>
</evidence>
<evidence type="ECO:0000313" key="8">
    <source>
        <dbReference type="EMBL" id="VDL78720.1"/>
    </source>
</evidence>
<dbReference type="InterPro" id="IPR036249">
    <property type="entry name" value="Thioredoxin-like_sf"/>
</dbReference>
<feature type="domain" description="GST C-terminal" evidence="7">
    <location>
        <begin position="66"/>
        <end position="190"/>
    </location>
</feature>
<dbReference type="PANTHER" id="PTHR11571">
    <property type="entry name" value="GLUTATHIONE S-TRANSFERASE"/>
    <property type="match status" value="1"/>
</dbReference>
<keyword evidence="9" id="KW-1185">Reference proteome</keyword>
<dbReference type="InterPro" id="IPR010987">
    <property type="entry name" value="Glutathione-S-Trfase_C-like"/>
</dbReference>
<dbReference type="SUPFAM" id="SSF47616">
    <property type="entry name" value="GST C-terminal domain-like"/>
    <property type="match status" value="1"/>
</dbReference>
<dbReference type="EC" id="2.5.1.18" evidence="1"/>
<evidence type="ECO:0000313" key="10">
    <source>
        <dbReference type="WBParaSite" id="NBR_0001512501-mRNA-1"/>
    </source>
</evidence>
<dbReference type="GO" id="GO:0006749">
    <property type="term" value="P:glutathione metabolic process"/>
    <property type="evidence" value="ECO:0007669"/>
    <property type="project" value="TreeGrafter"/>
</dbReference>
<dbReference type="Proteomes" id="UP000271162">
    <property type="component" value="Unassembled WGS sequence"/>
</dbReference>
<dbReference type="InterPro" id="IPR004046">
    <property type="entry name" value="GST_C"/>
</dbReference>
<evidence type="ECO:0000259" key="7">
    <source>
        <dbReference type="PROSITE" id="PS50405"/>
    </source>
</evidence>
<dbReference type="PANTHER" id="PTHR11571:SF256">
    <property type="entry name" value="GST C-TERMINAL DOMAIN-CONTAINING PROTEIN-RELATED"/>
    <property type="match status" value="1"/>
</dbReference>
<evidence type="ECO:0000259" key="6">
    <source>
        <dbReference type="PROSITE" id="PS50404"/>
    </source>
</evidence>
<dbReference type="STRING" id="27835.A0A0N4YEJ8"/>
<dbReference type="PROSITE" id="PS50405">
    <property type="entry name" value="GST_CTER"/>
    <property type="match status" value="1"/>
</dbReference>
<reference evidence="10" key="1">
    <citation type="submission" date="2017-02" db="UniProtKB">
        <authorList>
            <consortium name="WormBaseParasite"/>
        </authorList>
    </citation>
    <scope>IDENTIFICATION</scope>
</reference>
<comment type="catalytic activity">
    <reaction evidence="4">
        <text>RX + glutathione = an S-substituted glutathione + a halide anion + H(+)</text>
        <dbReference type="Rhea" id="RHEA:16437"/>
        <dbReference type="ChEBI" id="CHEBI:15378"/>
        <dbReference type="ChEBI" id="CHEBI:16042"/>
        <dbReference type="ChEBI" id="CHEBI:17792"/>
        <dbReference type="ChEBI" id="CHEBI:57925"/>
        <dbReference type="ChEBI" id="CHEBI:90779"/>
        <dbReference type="EC" id="2.5.1.18"/>
    </reaction>
</comment>